<evidence type="ECO:0000313" key="2">
    <source>
        <dbReference type="Proteomes" id="UP001642483"/>
    </source>
</evidence>
<organism evidence="1 2">
    <name type="scientific">Clavelina lepadiformis</name>
    <name type="common">Light-bulb sea squirt</name>
    <name type="synonym">Ascidia lepadiformis</name>
    <dbReference type="NCBI Taxonomy" id="159417"/>
    <lineage>
        <taxon>Eukaryota</taxon>
        <taxon>Metazoa</taxon>
        <taxon>Chordata</taxon>
        <taxon>Tunicata</taxon>
        <taxon>Ascidiacea</taxon>
        <taxon>Aplousobranchia</taxon>
        <taxon>Clavelinidae</taxon>
        <taxon>Clavelina</taxon>
    </lineage>
</organism>
<comment type="caution">
    <text evidence="1">The sequence shown here is derived from an EMBL/GenBank/DDBJ whole genome shotgun (WGS) entry which is preliminary data.</text>
</comment>
<evidence type="ECO:0008006" key="3">
    <source>
        <dbReference type="Google" id="ProtNLM"/>
    </source>
</evidence>
<reference evidence="1 2" key="1">
    <citation type="submission" date="2024-02" db="EMBL/GenBank/DDBJ databases">
        <authorList>
            <person name="Daric V."/>
            <person name="Darras S."/>
        </authorList>
    </citation>
    <scope>NUCLEOTIDE SEQUENCE [LARGE SCALE GENOMIC DNA]</scope>
</reference>
<dbReference type="Proteomes" id="UP001642483">
    <property type="component" value="Unassembled WGS sequence"/>
</dbReference>
<proteinExistence type="predicted"/>
<evidence type="ECO:0000313" key="1">
    <source>
        <dbReference type="EMBL" id="CAK8678729.1"/>
    </source>
</evidence>
<dbReference type="EMBL" id="CAWYQH010000057">
    <property type="protein sequence ID" value="CAK8678729.1"/>
    <property type="molecule type" value="Genomic_DNA"/>
</dbReference>
<sequence length="116" mass="13265">MCRVFVLMFTINRNNNNTSLLRRSRLKNYQLYFIISNITDVLVVHPHPTFYTTTSVHSPPPKDNPFQTTVYGMTHIIPNPKVSCNGVGRWNVDTSCITSGSIYTPWQTCSPVIFKL</sequence>
<protein>
    <recommendedName>
        <fullName evidence="3">Sushi domain-containing protein</fullName>
    </recommendedName>
</protein>
<name>A0ABP0FGF5_CLALP</name>
<keyword evidence="2" id="KW-1185">Reference proteome</keyword>
<accession>A0ABP0FGF5</accession>
<gene>
    <name evidence="1" type="ORF">CVLEPA_LOCUS9020</name>
</gene>